<feature type="signal peptide" evidence="17">
    <location>
        <begin position="1"/>
        <end position="23"/>
    </location>
</feature>
<evidence type="ECO:0000259" key="18">
    <source>
        <dbReference type="PROSITE" id="PS50089"/>
    </source>
</evidence>
<keyword evidence="6 15" id="KW-0863">Zinc-finger</keyword>
<dbReference type="InterPro" id="IPR051653">
    <property type="entry name" value="E3_ligase_sorting_rcpt"/>
</dbReference>
<evidence type="ECO:0000256" key="17">
    <source>
        <dbReference type="SAM" id="SignalP"/>
    </source>
</evidence>
<dbReference type="Proteomes" id="UP001293593">
    <property type="component" value="Unassembled WGS sequence"/>
</dbReference>
<keyword evidence="3 16" id="KW-0812">Transmembrane</keyword>
<sequence length="357" mass="39044">MAGSVNLVIFFLSLLLAHYTAEAWTEVNSKDIYPSNRLFFKERESAFGPRASSSGEPGILHLAEPLDACGALANNADQISKVRNPFVLIVRGQCSFVEKVTRAQEAGFKAAIIYDNKDDGFLIKMRGNDSGAINIPSTFVTKATGELLRKYAGSEIWITPNYGYSETVLAIVGTWVVVLMTIFIGLYALYGVWRVFGRGYHRSSGMRMSRHLVNEIPSLIFSSSAVEDSSTSSSTCAICLDDYSIGDKLRILPCLHKFHASCVDKWLTLRRSFCPVCKRHAKTGLPQTPPPSESTPFFSASPPSVRSFIAIAISPRLSVPSYLSRSCPSSLSSLNPTTPINQTLTTASNFSPQCNTV</sequence>
<accession>A0AAE1IPQ3</accession>
<feature type="domain" description="RING-type" evidence="18">
    <location>
        <begin position="236"/>
        <end position="278"/>
    </location>
</feature>
<evidence type="ECO:0000313" key="20">
    <source>
        <dbReference type="Proteomes" id="UP001293593"/>
    </source>
</evidence>
<dbReference type="InterPro" id="IPR046450">
    <property type="entry name" value="PA_dom_sf"/>
</dbReference>
<evidence type="ECO:0000256" key="12">
    <source>
        <dbReference type="ARBA" id="ARBA00023180"/>
    </source>
</evidence>
<dbReference type="PANTHER" id="PTHR47168:SF5">
    <property type="entry name" value="RING-TYPE DOMAIN-CONTAINING PROTEIN"/>
    <property type="match status" value="1"/>
</dbReference>
<keyword evidence="8" id="KW-0653">Protein transport</keyword>
<dbReference type="SMART" id="SM00184">
    <property type="entry name" value="RING"/>
    <property type="match status" value="1"/>
</dbReference>
<name>A0AAE1IPQ3_9FABA</name>
<evidence type="ECO:0000256" key="14">
    <source>
        <dbReference type="ARBA" id="ARBA00060484"/>
    </source>
</evidence>
<evidence type="ECO:0000256" key="4">
    <source>
        <dbReference type="ARBA" id="ARBA00022723"/>
    </source>
</evidence>
<dbReference type="Pfam" id="PF02225">
    <property type="entry name" value="PA"/>
    <property type="match status" value="1"/>
</dbReference>
<keyword evidence="4" id="KW-0479">Metal-binding</keyword>
<dbReference type="FunFam" id="3.50.30.30:FF:000020">
    <property type="entry name" value="Receptor homology region transmembrane domain-and RING domain-containing protein 2"/>
    <property type="match status" value="1"/>
</dbReference>
<evidence type="ECO:0000256" key="3">
    <source>
        <dbReference type="ARBA" id="ARBA00022692"/>
    </source>
</evidence>
<feature type="transmembrane region" description="Helical" evidence="16">
    <location>
        <begin position="168"/>
        <end position="193"/>
    </location>
</feature>
<evidence type="ECO:0000256" key="6">
    <source>
        <dbReference type="ARBA" id="ARBA00022771"/>
    </source>
</evidence>
<dbReference type="CDD" id="cd02123">
    <property type="entry name" value="PA_C_RZF_like"/>
    <property type="match status" value="1"/>
</dbReference>
<dbReference type="GO" id="GO:0015031">
    <property type="term" value="P:protein transport"/>
    <property type="evidence" value="ECO:0007669"/>
    <property type="project" value="UniProtKB-KW"/>
</dbReference>
<keyword evidence="20" id="KW-1185">Reference proteome</keyword>
<dbReference type="Gene3D" id="3.50.30.30">
    <property type="match status" value="1"/>
</dbReference>
<evidence type="ECO:0000256" key="16">
    <source>
        <dbReference type="SAM" id="Phobius"/>
    </source>
</evidence>
<dbReference type="GO" id="GO:0008270">
    <property type="term" value="F:zinc ion binding"/>
    <property type="evidence" value="ECO:0007669"/>
    <property type="project" value="UniProtKB-KW"/>
</dbReference>
<evidence type="ECO:0000256" key="1">
    <source>
        <dbReference type="ARBA" id="ARBA00022448"/>
    </source>
</evidence>
<dbReference type="FunFam" id="3.30.40.10:FF:000388">
    <property type="entry name" value="Putative RING zinc finger domain superfamily protein"/>
    <property type="match status" value="1"/>
</dbReference>
<evidence type="ECO:0000256" key="5">
    <source>
        <dbReference type="ARBA" id="ARBA00022729"/>
    </source>
</evidence>
<reference evidence="19" key="1">
    <citation type="submission" date="2023-10" db="EMBL/GenBank/DDBJ databases">
        <title>Chromosome-level genome of the transformable northern wattle, Acacia crassicarpa.</title>
        <authorList>
            <person name="Massaro I."/>
            <person name="Sinha N.R."/>
            <person name="Poethig S."/>
            <person name="Leichty A.R."/>
        </authorList>
    </citation>
    <scope>NUCLEOTIDE SEQUENCE</scope>
    <source>
        <strain evidence="19">Acra3RX</strain>
        <tissue evidence="19">Leaf</tissue>
    </source>
</reference>
<keyword evidence="7" id="KW-0862">Zinc</keyword>
<evidence type="ECO:0000256" key="8">
    <source>
        <dbReference type="ARBA" id="ARBA00022927"/>
    </source>
</evidence>
<dbReference type="PANTHER" id="PTHR47168">
    <property type="entry name" value="RING ZINC FINGER DOMAIN SUPERFAMILY PROTEIN-RELATED"/>
    <property type="match status" value="1"/>
</dbReference>
<dbReference type="InterPro" id="IPR001841">
    <property type="entry name" value="Znf_RING"/>
</dbReference>
<comment type="caution">
    <text evidence="19">The sequence shown here is derived from an EMBL/GenBank/DDBJ whole genome shotgun (WGS) entry which is preliminary data.</text>
</comment>
<evidence type="ECO:0000256" key="10">
    <source>
        <dbReference type="ARBA" id="ARBA00023136"/>
    </source>
</evidence>
<dbReference type="SUPFAM" id="SSF57850">
    <property type="entry name" value="RING/U-box"/>
    <property type="match status" value="1"/>
</dbReference>
<keyword evidence="9 16" id="KW-1133">Transmembrane helix</keyword>
<keyword evidence="10 16" id="KW-0472">Membrane</keyword>
<evidence type="ECO:0000256" key="7">
    <source>
        <dbReference type="ARBA" id="ARBA00022833"/>
    </source>
</evidence>
<keyword evidence="12" id="KW-0325">Glycoprotein</keyword>
<comment type="subcellular location">
    <subcellularLocation>
        <location evidence="13">Endomembrane system</location>
        <topology evidence="13">Single-pass type I membrane protein</topology>
    </subcellularLocation>
    <subcellularLocation>
        <location evidence="14">Protein storage vacuole membrane</location>
    </subcellularLocation>
</comment>
<dbReference type="AlphaFoldDB" id="A0AAE1IPQ3"/>
<dbReference type="EMBL" id="JAWXYG010000018">
    <property type="protein sequence ID" value="KAK4252988.1"/>
    <property type="molecule type" value="Genomic_DNA"/>
</dbReference>
<dbReference type="InterPro" id="IPR013083">
    <property type="entry name" value="Znf_RING/FYVE/PHD"/>
</dbReference>
<evidence type="ECO:0000256" key="11">
    <source>
        <dbReference type="ARBA" id="ARBA00023157"/>
    </source>
</evidence>
<dbReference type="InterPro" id="IPR044744">
    <property type="entry name" value="ZNRF4/RNF13/RNF167_PA"/>
</dbReference>
<dbReference type="Gene3D" id="3.30.40.10">
    <property type="entry name" value="Zinc/RING finger domain, C3HC4 (zinc finger)"/>
    <property type="match status" value="1"/>
</dbReference>
<dbReference type="Pfam" id="PF13639">
    <property type="entry name" value="zf-RING_2"/>
    <property type="match status" value="1"/>
</dbReference>
<dbReference type="InterPro" id="IPR003137">
    <property type="entry name" value="PA_domain"/>
</dbReference>
<keyword evidence="11" id="KW-1015">Disulfide bond</keyword>
<organism evidence="19 20">
    <name type="scientific">Acacia crassicarpa</name>
    <name type="common">northern wattle</name>
    <dbReference type="NCBI Taxonomy" id="499986"/>
    <lineage>
        <taxon>Eukaryota</taxon>
        <taxon>Viridiplantae</taxon>
        <taxon>Streptophyta</taxon>
        <taxon>Embryophyta</taxon>
        <taxon>Tracheophyta</taxon>
        <taxon>Spermatophyta</taxon>
        <taxon>Magnoliopsida</taxon>
        <taxon>eudicotyledons</taxon>
        <taxon>Gunneridae</taxon>
        <taxon>Pentapetalae</taxon>
        <taxon>rosids</taxon>
        <taxon>fabids</taxon>
        <taxon>Fabales</taxon>
        <taxon>Fabaceae</taxon>
        <taxon>Caesalpinioideae</taxon>
        <taxon>mimosoid clade</taxon>
        <taxon>Acacieae</taxon>
        <taxon>Acacia</taxon>
    </lineage>
</organism>
<protein>
    <recommendedName>
        <fullName evidence="18">RING-type domain-containing protein</fullName>
    </recommendedName>
</protein>
<evidence type="ECO:0000256" key="13">
    <source>
        <dbReference type="ARBA" id="ARBA00046288"/>
    </source>
</evidence>
<keyword evidence="2" id="KW-0926">Vacuole</keyword>
<dbReference type="InterPro" id="IPR011016">
    <property type="entry name" value="Znf_RING-CH"/>
</dbReference>
<dbReference type="SUPFAM" id="SSF52025">
    <property type="entry name" value="PA domain"/>
    <property type="match status" value="1"/>
</dbReference>
<dbReference type="GO" id="GO:0012505">
    <property type="term" value="C:endomembrane system"/>
    <property type="evidence" value="ECO:0007669"/>
    <property type="project" value="UniProtKB-SubCell"/>
</dbReference>
<keyword evidence="1" id="KW-0813">Transport</keyword>
<dbReference type="SMART" id="SM00744">
    <property type="entry name" value="RINGv"/>
    <property type="match status" value="1"/>
</dbReference>
<dbReference type="PROSITE" id="PS50089">
    <property type="entry name" value="ZF_RING_2"/>
    <property type="match status" value="1"/>
</dbReference>
<evidence type="ECO:0000256" key="2">
    <source>
        <dbReference type="ARBA" id="ARBA00022554"/>
    </source>
</evidence>
<evidence type="ECO:0000256" key="9">
    <source>
        <dbReference type="ARBA" id="ARBA00022989"/>
    </source>
</evidence>
<feature type="chain" id="PRO_5042229243" description="RING-type domain-containing protein" evidence="17">
    <location>
        <begin position="24"/>
        <end position="357"/>
    </location>
</feature>
<gene>
    <name evidence="19" type="ORF">QN277_010832</name>
</gene>
<evidence type="ECO:0000256" key="15">
    <source>
        <dbReference type="PROSITE-ProRule" id="PRU00175"/>
    </source>
</evidence>
<dbReference type="GO" id="GO:0032586">
    <property type="term" value="C:protein storage vacuole membrane"/>
    <property type="evidence" value="ECO:0007669"/>
    <property type="project" value="UniProtKB-SubCell"/>
</dbReference>
<keyword evidence="5 17" id="KW-0732">Signal</keyword>
<evidence type="ECO:0000313" key="19">
    <source>
        <dbReference type="EMBL" id="KAK4252988.1"/>
    </source>
</evidence>
<proteinExistence type="predicted"/>